<feature type="region of interest" description="Disordered" evidence="1">
    <location>
        <begin position="199"/>
        <end position="268"/>
    </location>
</feature>
<accession>A0ABP0IJF5</accession>
<feature type="region of interest" description="Disordered" evidence="1">
    <location>
        <begin position="20"/>
        <end position="39"/>
    </location>
</feature>
<comment type="caution">
    <text evidence="3">The sequence shown here is derived from an EMBL/GenBank/DDBJ whole genome shotgun (WGS) entry which is preliminary data.</text>
</comment>
<keyword evidence="2" id="KW-0812">Transmembrane</keyword>
<keyword evidence="4" id="KW-1185">Reference proteome</keyword>
<evidence type="ECO:0000256" key="1">
    <source>
        <dbReference type="SAM" id="MobiDB-lite"/>
    </source>
</evidence>
<evidence type="ECO:0000256" key="2">
    <source>
        <dbReference type="SAM" id="Phobius"/>
    </source>
</evidence>
<feature type="transmembrane region" description="Helical" evidence="2">
    <location>
        <begin position="154"/>
        <end position="174"/>
    </location>
</feature>
<proteinExistence type="predicted"/>
<gene>
    <name evidence="3" type="ORF">CCMP2556_LOCUS6538</name>
</gene>
<sequence>MVFGGCMGAIVAMEVSLKGDPKCSGRSRPGRGQGDGGRTLEAKEEEWIQDMNILLSAFQMIRVIRVLFWHQWRNEVQVVIDGIASAGPILVVPAFLSFYIWIMVSALFLWMENVYDGPSKEFFTSISTTMYWTSSFLIGEWTLADFSEGGGNRVCIFVVLFGIMCFGIATGILMEGVQQSITVAMMENTSFQDLAQIAQDDPKAGKNEETRRAPRGMSNKQEALRRAAKVAAMTQQMAERKPTATPPGGTPGRTSDPKTAAAALDSTS</sequence>
<reference evidence="3 4" key="1">
    <citation type="submission" date="2024-02" db="EMBL/GenBank/DDBJ databases">
        <authorList>
            <person name="Chen Y."/>
            <person name="Shah S."/>
            <person name="Dougan E. K."/>
            <person name="Thang M."/>
            <person name="Chan C."/>
        </authorList>
    </citation>
    <scope>NUCLEOTIDE SEQUENCE [LARGE SCALE GENOMIC DNA]</scope>
</reference>
<evidence type="ECO:0008006" key="5">
    <source>
        <dbReference type="Google" id="ProtNLM"/>
    </source>
</evidence>
<feature type="transmembrane region" description="Helical" evidence="2">
    <location>
        <begin position="122"/>
        <end position="142"/>
    </location>
</feature>
<dbReference type="Gene3D" id="1.10.287.70">
    <property type="match status" value="1"/>
</dbReference>
<protein>
    <recommendedName>
        <fullName evidence="5">Potassium channel domain-containing protein</fullName>
    </recommendedName>
</protein>
<name>A0ABP0IJF5_9DINO</name>
<keyword evidence="2" id="KW-1133">Transmembrane helix</keyword>
<organism evidence="3 4">
    <name type="scientific">Durusdinium trenchii</name>
    <dbReference type="NCBI Taxonomy" id="1381693"/>
    <lineage>
        <taxon>Eukaryota</taxon>
        <taxon>Sar</taxon>
        <taxon>Alveolata</taxon>
        <taxon>Dinophyceae</taxon>
        <taxon>Suessiales</taxon>
        <taxon>Symbiodiniaceae</taxon>
        <taxon>Durusdinium</taxon>
    </lineage>
</organism>
<keyword evidence="2" id="KW-0472">Membrane</keyword>
<feature type="transmembrane region" description="Helical" evidence="2">
    <location>
        <begin position="89"/>
        <end position="110"/>
    </location>
</feature>
<dbReference type="EMBL" id="CAXAMN010002858">
    <property type="protein sequence ID" value="CAK9001602.1"/>
    <property type="molecule type" value="Genomic_DNA"/>
</dbReference>
<feature type="compositionally biased region" description="Basic and acidic residues" evidence="1">
    <location>
        <begin position="200"/>
        <end position="212"/>
    </location>
</feature>
<dbReference type="Proteomes" id="UP001642484">
    <property type="component" value="Unassembled WGS sequence"/>
</dbReference>
<evidence type="ECO:0000313" key="4">
    <source>
        <dbReference type="Proteomes" id="UP001642484"/>
    </source>
</evidence>
<evidence type="ECO:0000313" key="3">
    <source>
        <dbReference type="EMBL" id="CAK9001602.1"/>
    </source>
</evidence>